<organism evidence="4">
    <name type="scientific">marine sediment metagenome</name>
    <dbReference type="NCBI Taxonomy" id="412755"/>
    <lineage>
        <taxon>unclassified sequences</taxon>
        <taxon>metagenomes</taxon>
        <taxon>ecological metagenomes</taxon>
    </lineage>
</organism>
<dbReference type="PANTHER" id="PTHR11601:SF34">
    <property type="entry name" value="CYSTEINE DESULFURASE"/>
    <property type="match status" value="1"/>
</dbReference>
<comment type="similarity">
    <text evidence="2">Belongs to the class-V pyridoxal-phosphate-dependent aminotransferase family. NifS/IscS subfamily.</text>
</comment>
<comment type="caution">
    <text evidence="4">The sequence shown here is derived from an EMBL/GenBank/DDBJ whole genome shotgun (WGS) entry which is preliminary data.</text>
</comment>
<proteinExistence type="inferred from homology"/>
<feature type="non-terminal residue" evidence="4">
    <location>
        <position position="1"/>
    </location>
</feature>
<evidence type="ECO:0000256" key="1">
    <source>
        <dbReference type="ARBA" id="ARBA00001933"/>
    </source>
</evidence>
<accession>X1QAA8</accession>
<dbReference type="PANTHER" id="PTHR11601">
    <property type="entry name" value="CYSTEINE DESULFURYLASE FAMILY MEMBER"/>
    <property type="match status" value="1"/>
</dbReference>
<dbReference type="InterPro" id="IPR015421">
    <property type="entry name" value="PyrdxlP-dep_Trfase_major"/>
</dbReference>
<dbReference type="InterPro" id="IPR000192">
    <property type="entry name" value="Aminotrans_V_dom"/>
</dbReference>
<evidence type="ECO:0000313" key="4">
    <source>
        <dbReference type="EMBL" id="GAI47950.1"/>
    </source>
</evidence>
<evidence type="ECO:0000256" key="2">
    <source>
        <dbReference type="ARBA" id="ARBA00006490"/>
    </source>
</evidence>
<dbReference type="SUPFAM" id="SSF53383">
    <property type="entry name" value="PLP-dependent transferases"/>
    <property type="match status" value="1"/>
</dbReference>
<feature type="domain" description="Aminotransferase class V" evidence="3">
    <location>
        <begin position="1"/>
        <end position="150"/>
    </location>
</feature>
<reference evidence="4" key="1">
    <citation type="journal article" date="2014" name="Front. Microbiol.">
        <title>High frequency of phylogenetically diverse reductive dehalogenase-homologous genes in deep subseafloor sedimentary metagenomes.</title>
        <authorList>
            <person name="Kawai M."/>
            <person name="Futagami T."/>
            <person name="Toyoda A."/>
            <person name="Takaki Y."/>
            <person name="Nishi S."/>
            <person name="Hori S."/>
            <person name="Arai W."/>
            <person name="Tsubouchi T."/>
            <person name="Morono Y."/>
            <person name="Uchiyama I."/>
            <person name="Ito T."/>
            <person name="Fujiyama A."/>
            <person name="Inagaki F."/>
            <person name="Takami H."/>
        </authorList>
    </citation>
    <scope>NUCLEOTIDE SEQUENCE</scope>
    <source>
        <strain evidence="4">Expedition CK06-06</strain>
    </source>
</reference>
<dbReference type="Pfam" id="PF00266">
    <property type="entry name" value="Aminotran_5"/>
    <property type="match status" value="1"/>
</dbReference>
<dbReference type="AlphaFoldDB" id="X1QAA8"/>
<comment type="cofactor">
    <cofactor evidence="1">
        <name>pyridoxal 5'-phosphate</name>
        <dbReference type="ChEBI" id="CHEBI:597326"/>
    </cofactor>
</comment>
<evidence type="ECO:0000259" key="3">
    <source>
        <dbReference type="Pfam" id="PF00266"/>
    </source>
</evidence>
<dbReference type="EMBL" id="BARV01041110">
    <property type="protein sequence ID" value="GAI47950.1"/>
    <property type="molecule type" value="Genomic_DNA"/>
</dbReference>
<gene>
    <name evidence="4" type="ORF">S06H3_62383</name>
</gene>
<feature type="non-terminal residue" evidence="4">
    <location>
        <position position="154"/>
    </location>
</feature>
<dbReference type="InterPro" id="IPR015424">
    <property type="entry name" value="PyrdxlP-dep_Trfase"/>
</dbReference>
<dbReference type="Gene3D" id="3.40.640.10">
    <property type="entry name" value="Type I PLP-dependent aspartate aminotransferase-like (Major domain)"/>
    <property type="match status" value="1"/>
</dbReference>
<sequence length="154" mass="16273">FTGSATEANNLAIKGAALRNIGKGKEVVASVIEHISVLNPMKELQKNGFTLNLIPVDSTGMVDLEKLKEAVTKNTTVTSIMYANNEIGTIEPIKEISKIVHDKGLYLHVDAAAAAGYLPVDVQAQGIDLLTLSSNDLYGPQGAGALYVKPGVKL</sequence>
<protein>
    <recommendedName>
        <fullName evidence="3">Aminotransferase class V domain-containing protein</fullName>
    </recommendedName>
</protein>
<name>X1QAA8_9ZZZZ</name>